<dbReference type="Pfam" id="PF00528">
    <property type="entry name" value="BPD_transp_1"/>
    <property type="match status" value="1"/>
</dbReference>
<dbReference type="RefSeq" id="WP_231821404.1">
    <property type="nucleotide sequence ID" value="NZ_CP082781.1"/>
</dbReference>
<evidence type="ECO:0000256" key="7">
    <source>
        <dbReference type="RuleBase" id="RU363032"/>
    </source>
</evidence>
<evidence type="ECO:0000313" key="11">
    <source>
        <dbReference type="Proteomes" id="UP001199642"/>
    </source>
</evidence>
<dbReference type="SUPFAM" id="SSF161098">
    <property type="entry name" value="MetI-like"/>
    <property type="match status" value="1"/>
</dbReference>
<evidence type="ECO:0000259" key="9">
    <source>
        <dbReference type="PROSITE" id="PS50928"/>
    </source>
</evidence>
<feature type="region of interest" description="Disordered" evidence="8">
    <location>
        <begin position="1"/>
        <end position="27"/>
    </location>
</feature>
<sequence>MSQATMAVVVPDERRHTRRQERRRERERLPRTRLGWGTVTVLVLLGVHLLVVLFPFVWMLYSSFKSNQEFQGSVWSLPSALQWDNYATALADGSLALYAGNSLLVTLASVLVTVAIATAAGYAFVVYRTRWMPAVELIMLVAMAIPAYIALVPLVAIIRELGMLDTLPGVILPTVAFNLPISVLIMRGFFATVPRDLIEAARIDGASELTVFARVMVPIAKPAMFTTGIVNVIWVWNDFLFPLVILNSPERKTLPLGLTDFVGERTTNYPVLLAAILLAALGSFLVYLVFQRHVIGGLTSGALKQ</sequence>
<feature type="transmembrane region" description="Helical" evidence="7">
    <location>
        <begin position="170"/>
        <end position="190"/>
    </location>
</feature>
<comment type="subcellular location">
    <subcellularLocation>
        <location evidence="1 7">Cell membrane</location>
        <topology evidence="1 7">Multi-pass membrane protein</topology>
    </subcellularLocation>
</comment>
<proteinExistence type="inferred from homology"/>
<dbReference type="InterPro" id="IPR000515">
    <property type="entry name" value="MetI-like"/>
</dbReference>
<evidence type="ECO:0000256" key="2">
    <source>
        <dbReference type="ARBA" id="ARBA00022448"/>
    </source>
</evidence>
<keyword evidence="3" id="KW-1003">Cell membrane</keyword>
<keyword evidence="5 7" id="KW-1133">Transmembrane helix</keyword>
<dbReference type="EMBL" id="CP082781">
    <property type="protein sequence ID" value="UGS28276.1"/>
    <property type="molecule type" value="Genomic_DNA"/>
</dbReference>
<evidence type="ECO:0000256" key="8">
    <source>
        <dbReference type="SAM" id="MobiDB-lite"/>
    </source>
</evidence>
<feature type="transmembrane region" description="Helical" evidence="7">
    <location>
        <begin position="137"/>
        <end position="158"/>
    </location>
</feature>
<organism evidence="10 11">
    <name type="scientific">Microbacterium resistens</name>
    <dbReference type="NCBI Taxonomy" id="156977"/>
    <lineage>
        <taxon>Bacteria</taxon>
        <taxon>Bacillati</taxon>
        <taxon>Actinomycetota</taxon>
        <taxon>Actinomycetes</taxon>
        <taxon>Micrococcales</taxon>
        <taxon>Microbacteriaceae</taxon>
        <taxon>Microbacterium</taxon>
    </lineage>
</organism>
<keyword evidence="4 7" id="KW-0812">Transmembrane</keyword>
<evidence type="ECO:0000256" key="6">
    <source>
        <dbReference type="ARBA" id="ARBA00023136"/>
    </source>
</evidence>
<dbReference type="Proteomes" id="UP001199642">
    <property type="component" value="Chromosome"/>
</dbReference>
<feature type="transmembrane region" description="Helical" evidence="7">
    <location>
        <begin position="103"/>
        <end position="125"/>
    </location>
</feature>
<evidence type="ECO:0000256" key="1">
    <source>
        <dbReference type="ARBA" id="ARBA00004651"/>
    </source>
</evidence>
<evidence type="ECO:0000256" key="3">
    <source>
        <dbReference type="ARBA" id="ARBA00022475"/>
    </source>
</evidence>
<dbReference type="Gene3D" id="1.10.3720.10">
    <property type="entry name" value="MetI-like"/>
    <property type="match status" value="1"/>
</dbReference>
<feature type="transmembrane region" description="Helical" evidence="7">
    <location>
        <begin position="211"/>
        <end position="236"/>
    </location>
</feature>
<evidence type="ECO:0000313" key="10">
    <source>
        <dbReference type="EMBL" id="UGS28276.1"/>
    </source>
</evidence>
<dbReference type="CDD" id="cd06261">
    <property type="entry name" value="TM_PBP2"/>
    <property type="match status" value="1"/>
</dbReference>
<keyword evidence="2 7" id="KW-0813">Transport</keyword>
<gene>
    <name evidence="10" type="ORF">K8F61_09005</name>
</gene>
<dbReference type="PANTHER" id="PTHR43744">
    <property type="entry name" value="ABC TRANSPORTER PERMEASE PROTEIN MG189-RELATED-RELATED"/>
    <property type="match status" value="1"/>
</dbReference>
<feature type="transmembrane region" description="Helical" evidence="7">
    <location>
        <begin position="269"/>
        <end position="290"/>
    </location>
</feature>
<accession>A0ABY3RZ27</accession>
<comment type="similarity">
    <text evidence="7">Belongs to the binding-protein-dependent transport system permease family.</text>
</comment>
<dbReference type="PROSITE" id="PS50928">
    <property type="entry name" value="ABC_TM1"/>
    <property type="match status" value="1"/>
</dbReference>
<keyword evidence="11" id="KW-1185">Reference proteome</keyword>
<feature type="domain" description="ABC transmembrane type-1" evidence="9">
    <location>
        <begin position="99"/>
        <end position="290"/>
    </location>
</feature>
<evidence type="ECO:0000256" key="4">
    <source>
        <dbReference type="ARBA" id="ARBA00022692"/>
    </source>
</evidence>
<name>A0ABY3RZ27_9MICO</name>
<reference evidence="10 11" key="1">
    <citation type="submission" date="2023-01" db="EMBL/GenBank/DDBJ databases">
        <title>Characterization of estradiol degrading bacteria Microbacterium sp. MZT7 and reveal degrading genes through genome analysis.</title>
        <authorList>
            <person name="Hao P."/>
            <person name="Gao Y."/>
        </authorList>
    </citation>
    <scope>NUCLEOTIDE SEQUENCE [LARGE SCALE GENOMIC DNA]</scope>
    <source>
        <strain evidence="10 11">MZT7</strain>
    </source>
</reference>
<protein>
    <submittedName>
        <fullName evidence="10">Carbohydrate ABC transporter permease</fullName>
    </submittedName>
</protein>
<dbReference type="PANTHER" id="PTHR43744:SF12">
    <property type="entry name" value="ABC TRANSPORTER PERMEASE PROTEIN MG189-RELATED"/>
    <property type="match status" value="1"/>
</dbReference>
<keyword evidence="6 7" id="KW-0472">Membrane</keyword>
<dbReference type="InterPro" id="IPR035906">
    <property type="entry name" value="MetI-like_sf"/>
</dbReference>
<evidence type="ECO:0000256" key="5">
    <source>
        <dbReference type="ARBA" id="ARBA00022989"/>
    </source>
</evidence>
<feature type="transmembrane region" description="Helical" evidence="7">
    <location>
        <begin position="34"/>
        <end position="61"/>
    </location>
</feature>